<name>A0A4Y6PP25_PERCE</name>
<dbReference type="RefSeq" id="WP_141196459.1">
    <property type="nucleotide sequence ID" value="NZ_CP041186.1"/>
</dbReference>
<evidence type="ECO:0000313" key="3">
    <source>
        <dbReference type="Proteomes" id="UP000315995"/>
    </source>
</evidence>
<feature type="transmembrane region" description="Helical" evidence="1">
    <location>
        <begin position="173"/>
        <end position="193"/>
    </location>
</feature>
<sequence length="223" mass="24148">MINGIGKRAHRHLAPWAGLMVWILVSLVTSVAVAEQSPKLLKLRDSDRSASRADHFDLPSPHTISVGGELAAPSHHAKILSEVARRPAPQWPQTATQPINLIPPVLVMRDNRTDDGNQLAWGLAGTGASIFTGALLFHIESMALQSEYEQLAASASARRYREIRNQIDQTRKFVTALYAVGGSMVTSGVVLMATDNHDGGGLTAKLVPHWMHGNPAARLKVSF</sequence>
<evidence type="ECO:0000256" key="1">
    <source>
        <dbReference type="SAM" id="Phobius"/>
    </source>
</evidence>
<dbReference type="AlphaFoldDB" id="A0A4Y6PP25"/>
<feature type="transmembrane region" description="Helical" evidence="1">
    <location>
        <begin position="12"/>
        <end position="34"/>
    </location>
</feature>
<feature type="transmembrane region" description="Helical" evidence="1">
    <location>
        <begin position="119"/>
        <end position="139"/>
    </location>
</feature>
<dbReference type="EMBL" id="CP041186">
    <property type="protein sequence ID" value="QDG49963.1"/>
    <property type="molecule type" value="Genomic_DNA"/>
</dbReference>
<keyword evidence="3" id="KW-1185">Reference proteome</keyword>
<accession>A0A5B8Y0H5</accession>
<evidence type="ECO:0000313" key="2">
    <source>
        <dbReference type="EMBL" id="QDG49963.1"/>
    </source>
</evidence>
<proteinExistence type="predicted"/>
<keyword evidence="1" id="KW-0472">Membrane</keyword>
<keyword evidence="1" id="KW-1133">Transmembrane helix</keyword>
<gene>
    <name evidence="2" type="ORF">FIV42_04175</name>
</gene>
<accession>A0A4Y6PP25</accession>
<protein>
    <submittedName>
        <fullName evidence="2">Uncharacterized protein</fullName>
    </submittedName>
</protein>
<reference evidence="2 3" key="1">
    <citation type="submission" date="2019-06" db="EMBL/GenBank/DDBJ databases">
        <title>Persicimonas caeni gen. nov., sp. nov., a predatory bacterium isolated from solar saltern.</title>
        <authorList>
            <person name="Wang S."/>
        </authorList>
    </citation>
    <scope>NUCLEOTIDE SEQUENCE [LARGE SCALE GENOMIC DNA]</scope>
    <source>
        <strain evidence="2 3">YN101</strain>
    </source>
</reference>
<organism evidence="2 3">
    <name type="scientific">Persicimonas caeni</name>
    <dbReference type="NCBI Taxonomy" id="2292766"/>
    <lineage>
        <taxon>Bacteria</taxon>
        <taxon>Deltaproteobacteria</taxon>
        <taxon>Bradymonadales</taxon>
        <taxon>Bradymonadaceae</taxon>
        <taxon>Persicimonas</taxon>
    </lineage>
</organism>
<dbReference type="Proteomes" id="UP000315995">
    <property type="component" value="Chromosome"/>
</dbReference>
<keyword evidence="1" id="KW-0812">Transmembrane</keyword>